<dbReference type="SUPFAM" id="SSF55909">
    <property type="entry name" value="Pentein"/>
    <property type="match status" value="1"/>
</dbReference>
<evidence type="ECO:0000313" key="2">
    <source>
        <dbReference type="Proteomes" id="UP001597506"/>
    </source>
</evidence>
<dbReference type="Gene3D" id="3.75.10.10">
    <property type="entry name" value="L-arginine/glycine Amidinotransferase, Chain A"/>
    <property type="match status" value="1"/>
</dbReference>
<accession>A0ABW5RNH2</accession>
<sequence>MSSQEFTSEKLHCHNEYGVLKKVIVVSPRYMDTDRSSNEMQKKSRNKNIHIETAMKQHKDFVSVLEANGVEVIYLESKESLYEQVFTRDIGFCLGNNLFVATMGRTIRKQEENVIMKWLKEHQYPFDKIETSSIEGGDVIIDGQTIWIGVSDRTSEAAIQQLSNKLKGYYVHSLPLANNILHLDCAFNVLSNDTAIVYSKALTKEDLQVLQKHYKLIEITDEEQLNLATNVLSIGNKKIVSLAQNDRINNVLRGNGFEVIEVEFSEIIKSNGSFRCCSMPLLRE</sequence>
<comment type="caution">
    <text evidence="1">The sequence shown here is derived from an EMBL/GenBank/DDBJ whole genome shotgun (WGS) entry which is preliminary data.</text>
</comment>
<name>A0ABW5RNH2_9BACI</name>
<keyword evidence="2" id="KW-1185">Reference proteome</keyword>
<dbReference type="Proteomes" id="UP001597506">
    <property type="component" value="Unassembled WGS sequence"/>
</dbReference>
<evidence type="ECO:0000313" key="1">
    <source>
        <dbReference type="EMBL" id="MFD2680240.1"/>
    </source>
</evidence>
<dbReference type="EMBL" id="JBHUMF010000013">
    <property type="protein sequence ID" value="MFD2680240.1"/>
    <property type="molecule type" value="Genomic_DNA"/>
</dbReference>
<dbReference type="RefSeq" id="WP_377933511.1">
    <property type="nucleotide sequence ID" value="NZ_JBHUMF010000013.1"/>
</dbReference>
<dbReference type="PANTHER" id="PTHR47271:SF2">
    <property type="entry name" value="ARGININE DEIMINASE"/>
    <property type="match status" value="1"/>
</dbReference>
<protein>
    <submittedName>
        <fullName evidence="1">Dimethylarginine dimethylaminohydrolase family protein</fullName>
    </submittedName>
</protein>
<gene>
    <name evidence="1" type="ORF">ACFSUL_05680</name>
</gene>
<dbReference type="PANTHER" id="PTHR47271">
    <property type="entry name" value="ARGININE DEIMINASE"/>
    <property type="match status" value="1"/>
</dbReference>
<proteinExistence type="predicted"/>
<dbReference type="Pfam" id="PF19420">
    <property type="entry name" value="DDAH_eukar"/>
    <property type="match status" value="1"/>
</dbReference>
<reference evidence="2" key="1">
    <citation type="journal article" date="2019" name="Int. J. Syst. Evol. Microbiol.">
        <title>The Global Catalogue of Microorganisms (GCM) 10K type strain sequencing project: providing services to taxonomists for standard genome sequencing and annotation.</title>
        <authorList>
            <consortium name="The Broad Institute Genomics Platform"/>
            <consortium name="The Broad Institute Genome Sequencing Center for Infectious Disease"/>
            <person name="Wu L."/>
            <person name="Ma J."/>
        </authorList>
    </citation>
    <scope>NUCLEOTIDE SEQUENCE [LARGE SCALE GENOMIC DNA]</scope>
    <source>
        <strain evidence="2">KCTC 3913</strain>
    </source>
</reference>
<organism evidence="1 2">
    <name type="scientific">Bacillus seohaeanensis</name>
    <dbReference type="NCBI Taxonomy" id="284580"/>
    <lineage>
        <taxon>Bacteria</taxon>
        <taxon>Bacillati</taxon>
        <taxon>Bacillota</taxon>
        <taxon>Bacilli</taxon>
        <taxon>Bacillales</taxon>
        <taxon>Bacillaceae</taxon>
        <taxon>Bacillus</taxon>
    </lineage>
</organism>